<accession>A0A3B0BWK7</accession>
<proteinExistence type="predicted"/>
<feature type="transmembrane region" description="Helical" evidence="1">
    <location>
        <begin position="40"/>
        <end position="59"/>
    </location>
</feature>
<dbReference type="EMBL" id="RBAH01000022">
    <property type="protein sequence ID" value="RKN75856.1"/>
    <property type="molecule type" value="Genomic_DNA"/>
</dbReference>
<evidence type="ECO:0000313" key="2">
    <source>
        <dbReference type="EMBL" id="RKN75856.1"/>
    </source>
</evidence>
<keyword evidence="1" id="KW-0472">Membrane</keyword>
<protein>
    <submittedName>
        <fullName evidence="2">Uncharacterized protein</fullName>
    </submittedName>
</protein>
<comment type="caution">
    <text evidence="2">The sequence shown here is derived from an EMBL/GenBank/DDBJ whole genome shotgun (WGS) entry which is preliminary data.</text>
</comment>
<reference evidence="2 3" key="1">
    <citation type="journal article" date="2007" name="Int. J. Syst. Evol. Microbiol.">
        <title>Paenibacillus ginsengarvi sp. nov., isolated from soil from ginseng cultivation.</title>
        <authorList>
            <person name="Yoon M.H."/>
            <person name="Ten L.N."/>
            <person name="Im W.T."/>
        </authorList>
    </citation>
    <scope>NUCLEOTIDE SEQUENCE [LARGE SCALE GENOMIC DNA]</scope>
    <source>
        <strain evidence="2 3">KCTC 13059</strain>
    </source>
</reference>
<keyword evidence="3" id="KW-1185">Reference proteome</keyword>
<keyword evidence="1" id="KW-1133">Transmembrane helix</keyword>
<dbReference type="AlphaFoldDB" id="A0A3B0BWK7"/>
<dbReference type="OrthoDB" id="2680509at2"/>
<dbReference type="Proteomes" id="UP000282311">
    <property type="component" value="Unassembled WGS sequence"/>
</dbReference>
<evidence type="ECO:0000256" key="1">
    <source>
        <dbReference type="SAM" id="Phobius"/>
    </source>
</evidence>
<gene>
    <name evidence="2" type="ORF">D7M11_25465</name>
</gene>
<name>A0A3B0BWK7_9BACL</name>
<keyword evidence="1" id="KW-0812">Transmembrane</keyword>
<organism evidence="2 3">
    <name type="scientific">Paenibacillus ginsengarvi</name>
    <dbReference type="NCBI Taxonomy" id="400777"/>
    <lineage>
        <taxon>Bacteria</taxon>
        <taxon>Bacillati</taxon>
        <taxon>Bacillota</taxon>
        <taxon>Bacilli</taxon>
        <taxon>Bacillales</taxon>
        <taxon>Paenibacillaceae</taxon>
        <taxon>Paenibacillus</taxon>
    </lineage>
</organism>
<sequence>MIYVFAFVTPIVAIIFFVNGVALAKKIVKGGVSTAHHTAWGAIMFGYLILSILWSIFLTP</sequence>
<evidence type="ECO:0000313" key="3">
    <source>
        <dbReference type="Proteomes" id="UP000282311"/>
    </source>
</evidence>
<dbReference type="RefSeq" id="WP_120750086.1">
    <property type="nucleotide sequence ID" value="NZ_RBAH01000022.1"/>
</dbReference>